<evidence type="ECO:0000313" key="3">
    <source>
        <dbReference type="Proteomes" id="UP001235547"/>
    </source>
</evidence>
<accession>A0ABY8CZR2</accession>
<dbReference type="Proteomes" id="UP001235547">
    <property type="component" value="Chromosome 1"/>
</dbReference>
<protein>
    <submittedName>
        <fullName evidence="2">Uncharacterized protein</fullName>
    </submittedName>
</protein>
<evidence type="ECO:0000256" key="1">
    <source>
        <dbReference type="SAM" id="MobiDB-lite"/>
    </source>
</evidence>
<feature type="region of interest" description="Disordered" evidence="1">
    <location>
        <begin position="1"/>
        <end position="23"/>
    </location>
</feature>
<organism evidence="2 3">
    <name type="scientific">Sinorhizobium numidicum</name>
    <dbReference type="NCBI Taxonomy" id="680248"/>
    <lineage>
        <taxon>Bacteria</taxon>
        <taxon>Pseudomonadati</taxon>
        <taxon>Pseudomonadota</taxon>
        <taxon>Alphaproteobacteria</taxon>
        <taxon>Hyphomicrobiales</taxon>
        <taxon>Rhizobiaceae</taxon>
        <taxon>Sinorhizobium/Ensifer group</taxon>
        <taxon>Sinorhizobium</taxon>
    </lineage>
</organism>
<sequence length="99" mass="11061">MGRHSESGGGGTRLQVATRHFPSRGPQIEELLERDENFRGMCDDLAAAEEALATVEHLPESLRAARRREYEDLVADLAKEIAKALQRANVFLIPRSPKH</sequence>
<gene>
    <name evidence="2" type="ORF">PYH38_002985</name>
</gene>
<evidence type="ECO:0000313" key="2">
    <source>
        <dbReference type="EMBL" id="WEX84135.1"/>
    </source>
</evidence>
<keyword evidence="3" id="KW-1185">Reference proteome</keyword>
<reference evidence="2 3" key="1">
    <citation type="submission" date="2023-03" db="EMBL/GenBank/DDBJ databases">
        <authorList>
            <person name="Kaur S."/>
            <person name="Espinosa-Saiz D."/>
            <person name="Velazquez E."/>
            <person name="Menendez E."/>
            <person name="diCenzo G.C."/>
        </authorList>
    </citation>
    <scope>NUCLEOTIDE SEQUENCE [LARGE SCALE GENOMIC DNA]</scope>
    <source>
        <strain evidence="2 3">LMG 27395</strain>
    </source>
</reference>
<name>A0ABY8CZR2_9HYPH</name>
<dbReference type="EMBL" id="CP120371">
    <property type="protein sequence ID" value="WEX84135.1"/>
    <property type="molecule type" value="Genomic_DNA"/>
</dbReference>
<proteinExistence type="predicted"/>